<accession>A0A4R6WUU5</accession>
<feature type="transmembrane region" description="Helical" evidence="1">
    <location>
        <begin position="21"/>
        <end position="41"/>
    </location>
</feature>
<protein>
    <submittedName>
        <fullName evidence="2">Dicarboxylate transport</fullName>
    </submittedName>
</protein>
<dbReference type="RefSeq" id="WP_166644957.1">
    <property type="nucleotide sequence ID" value="NZ_SNYW01000006.1"/>
</dbReference>
<keyword evidence="1" id="KW-0812">Transmembrane</keyword>
<name>A0A4R6WUU5_9PROT</name>
<evidence type="ECO:0000256" key="1">
    <source>
        <dbReference type="SAM" id="Phobius"/>
    </source>
</evidence>
<dbReference type="AlphaFoldDB" id="A0A4R6WUU5"/>
<keyword evidence="1" id="KW-1133">Transmembrane helix</keyword>
<gene>
    <name evidence="2" type="ORF">A8950_0474</name>
</gene>
<proteinExistence type="predicted"/>
<evidence type="ECO:0000313" key="2">
    <source>
        <dbReference type="EMBL" id="TDQ83930.1"/>
    </source>
</evidence>
<organism evidence="2 3">
    <name type="scientific">Dongia mobilis</name>
    <dbReference type="NCBI Taxonomy" id="578943"/>
    <lineage>
        <taxon>Bacteria</taxon>
        <taxon>Pseudomonadati</taxon>
        <taxon>Pseudomonadota</taxon>
        <taxon>Alphaproteobacteria</taxon>
        <taxon>Rhodospirillales</taxon>
        <taxon>Dongiaceae</taxon>
        <taxon>Dongia</taxon>
    </lineage>
</organism>
<evidence type="ECO:0000313" key="3">
    <source>
        <dbReference type="Proteomes" id="UP000295783"/>
    </source>
</evidence>
<keyword evidence="1" id="KW-0472">Membrane</keyword>
<dbReference type="Proteomes" id="UP000295783">
    <property type="component" value="Unassembled WGS sequence"/>
</dbReference>
<dbReference type="InterPro" id="IPR021730">
    <property type="entry name" value="YdbH"/>
</dbReference>
<dbReference type="EMBL" id="SNYW01000006">
    <property type="protein sequence ID" value="TDQ83930.1"/>
    <property type="molecule type" value="Genomic_DNA"/>
</dbReference>
<reference evidence="2 3" key="1">
    <citation type="submission" date="2019-03" db="EMBL/GenBank/DDBJ databases">
        <title>Genomic Encyclopedia of Type Strains, Phase III (KMG-III): the genomes of soil and plant-associated and newly described type strains.</title>
        <authorList>
            <person name="Whitman W."/>
        </authorList>
    </citation>
    <scope>NUCLEOTIDE SEQUENCE [LARGE SCALE GENOMIC DNA]</scope>
    <source>
        <strain evidence="2 3">CGMCC 1.7660</strain>
    </source>
</reference>
<sequence length="869" mass="91364">MASNDATPLQQPAARRRGGALRRLVGALAFLFLAVAVALHFRLDLVNRYGPGLAADVLGAPVAFRLDGLDWRETYVARLDLGGDRAVVLDGVRLAYDPWQMRLNAIEIDRVTIAAAVGERFSLGDLDPAIDQLMASAGEGSGSGFPPDLPRIVIKSLALDLRSPIGAITGSGEATLDNQAVVASLSLQESHDAAEIEGVLALSLREDGAPPSGTLRMRLTAGSALWPLVGLNPPQQGVLALDAQIRADQNWQHAGGIEADWRATATDFRIAALPAPLSGSIAARTRLEADSLAIRDLAGDLAGGAAADWRTVFTGDLQLREVTTQPQLAGRLSLQGQGGTLPLAPLGAGDITLTEPAIALMVDLVGATTAESGAELTLRLAEPATVSLRKLTSSGQSTLPQATTLQVMPADVPLLHLRRDKTGHLVSTVTAPLAKTSLTVEPGISAERLILAMPRSDLTLTHDSAPAEGAAGLRVDFKTQGAQAVLPTRGIALGGIAIAASHSDGRNTLSLTSDAVTGLGAFVPVRAEAKANLAGSDARFDLRFRGVDQPIDLALKGRADLARLRGEVTLALAPIDFAIGGLQPYNLFPPLRSYLTDISGRIEASGPVRFDGTRLTSDLRLGIEKFSGKVGPVQLVNVNSVIAIDRPWPLSTRPDQAVAVERADIGLPLTGALFRFKVSDGKRLDLAESRLTMSGGEVRMDPVTINFDSPVHNLKLTVTQISVNELFANLGIAGLSGEGTLSGAVPVSLFPGGIAIPAAELKADAPGVLRYDRAQAPLALQSAGESVAMALLALSDFHYKELILRLSRELTGDVDLGLHISGSNPSFYDGYPVEFNLTVQGRLDEALRQGLAGYQVPDMIREQLENLSP</sequence>
<keyword evidence="3" id="KW-1185">Reference proteome</keyword>
<comment type="caution">
    <text evidence="2">The sequence shown here is derived from an EMBL/GenBank/DDBJ whole genome shotgun (WGS) entry which is preliminary data.</text>
</comment>
<dbReference type="Pfam" id="PF11739">
    <property type="entry name" value="YdbH-like"/>
    <property type="match status" value="1"/>
</dbReference>